<dbReference type="GO" id="GO:0006210">
    <property type="term" value="P:thymine catabolic process"/>
    <property type="evidence" value="ECO:0007669"/>
    <property type="project" value="TreeGrafter"/>
</dbReference>
<evidence type="ECO:0000313" key="5">
    <source>
        <dbReference type="EMBL" id="CUV09056.1"/>
    </source>
</evidence>
<proteinExistence type="predicted"/>
<dbReference type="InterPro" id="IPR016162">
    <property type="entry name" value="Ald_DH_N"/>
</dbReference>
<dbReference type="EMBL" id="FAXC01000169">
    <property type="protein sequence ID" value="CUV09056.1"/>
    <property type="molecule type" value="Genomic_DNA"/>
</dbReference>
<dbReference type="InterPro" id="IPR010061">
    <property type="entry name" value="MeMal-semiAld_DH"/>
</dbReference>
<feature type="domain" description="Aldehyde dehydrogenase" evidence="4">
    <location>
        <begin position="22"/>
        <end position="478"/>
    </location>
</feature>
<dbReference type="EC" id="1.2.1.27" evidence="1"/>
<reference evidence="5" key="1">
    <citation type="submission" date="2015-10" db="EMBL/GenBank/DDBJ databases">
        <authorList>
            <person name="Gilbert D.G."/>
        </authorList>
    </citation>
    <scope>NUCLEOTIDE SEQUENCE</scope>
</reference>
<dbReference type="Gene3D" id="3.40.309.10">
    <property type="entry name" value="Aldehyde Dehydrogenase, Chain A, domain 2"/>
    <property type="match status" value="1"/>
</dbReference>
<dbReference type="FunFam" id="3.40.605.10:FF:000003">
    <property type="entry name" value="Methylmalonate-semialdehyde dehydrogenase [acylating]"/>
    <property type="match status" value="1"/>
</dbReference>
<dbReference type="GO" id="GO:0004491">
    <property type="term" value="F:methylmalonate-semialdehyde dehydrogenase (acylating, NAD) activity"/>
    <property type="evidence" value="ECO:0007669"/>
    <property type="project" value="UniProtKB-EC"/>
</dbReference>
<dbReference type="InterPro" id="IPR016163">
    <property type="entry name" value="Ald_DH_C"/>
</dbReference>
<keyword evidence="3" id="KW-0520">NAD</keyword>
<dbReference type="Gene3D" id="3.40.605.10">
    <property type="entry name" value="Aldehyde Dehydrogenase, Chain A, domain 1"/>
    <property type="match status" value="1"/>
</dbReference>
<gene>
    <name evidence="5" type="ORF">MGWOODY_Mmi2220</name>
</gene>
<evidence type="ECO:0000256" key="2">
    <source>
        <dbReference type="ARBA" id="ARBA00023002"/>
    </source>
</evidence>
<dbReference type="InterPro" id="IPR015590">
    <property type="entry name" value="Aldehyde_DH_dom"/>
</dbReference>
<dbReference type="PANTHER" id="PTHR43866">
    <property type="entry name" value="MALONATE-SEMIALDEHYDE DEHYDROGENASE"/>
    <property type="match status" value="1"/>
</dbReference>
<evidence type="ECO:0000256" key="3">
    <source>
        <dbReference type="ARBA" id="ARBA00023027"/>
    </source>
</evidence>
<dbReference type="CDD" id="cd07085">
    <property type="entry name" value="ALDH_F6_MMSDH"/>
    <property type="match status" value="1"/>
</dbReference>
<dbReference type="AlphaFoldDB" id="A0A160VEQ8"/>
<accession>A0A160VEQ8</accession>
<dbReference type="GO" id="GO:0006574">
    <property type="term" value="P:L-valine catabolic process"/>
    <property type="evidence" value="ECO:0007669"/>
    <property type="project" value="TreeGrafter"/>
</dbReference>
<protein>
    <recommendedName>
        <fullName evidence="1">methylmalonate-semialdehyde dehydrogenase (CoA acylating)</fullName>
        <ecNumber evidence="1">1.2.1.27</ecNumber>
    </recommendedName>
</protein>
<keyword evidence="2 5" id="KW-0560">Oxidoreductase</keyword>
<sequence>MNNIQFQDFGTQNNWINGRYLSSNSSNTIAVISPYYDKEIATVPDSNFSDLDDAVQGAKKAFPDWASKNIRDRAEVMFNLKSIMQKNLEELAYLIALDNGKTVADAKGSILRGKEVVEFATSLPSVLRGDSSPVGAGVTCTMTHEPLGVVAGITPFNFPAMVPLWMIPLAITTGNCFILKPSEQTPLSALKIAEYLKEAGLPDGVFSVINGSRVAVEGICDHPDIKAVAFVGSSNVAKIVYSRSTALGKRALCLGGAKNYMIVVPDADQDSTAKGLLASSMGSAGQRCMAASVAIGVADIDHIIDQLVEEAKAFELGVDMGTIISKAALERIMNYIDEAEKMGARVLIDGRNKTPPSGYENGYWLGVTILDGVDPNWPCAKEEIFGPVLSIIRTDTLENAMKIENENHYGNAAAVFTTSGEVAKRISESASAGMVGINIGVPVPREPYSFGGWNESKYGHGDITGKSGVDFWTNLKKVTARWPESDQAWKKYF</sequence>
<evidence type="ECO:0000256" key="1">
    <source>
        <dbReference type="ARBA" id="ARBA00013048"/>
    </source>
</evidence>
<evidence type="ECO:0000259" key="4">
    <source>
        <dbReference type="Pfam" id="PF00171"/>
    </source>
</evidence>
<dbReference type="SUPFAM" id="SSF53720">
    <property type="entry name" value="ALDH-like"/>
    <property type="match status" value="1"/>
</dbReference>
<dbReference type="PANTHER" id="PTHR43866:SF4">
    <property type="entry name" value="MALONATE-SEMIALDEHYDE DEHYDROGENASE"/>
    <property type="match status" value="1"/>
</dbReference>
<dbReference type="Pfam" id="PF00171">
    <property type="entry name" value="Aldedh"/>
    <property type="match status" value="1"/>
</dbReference>
<dbReference type="InterPro" id="IPR016161">
    <property type="entry name" value="Ald_DH/histidinol_DH"/>
</dbReference>
<name>A0A160VEQ8_9ZZZZ</name>
<dbReference type="NCBIfam" id="TIGR01722">
    <property type="entry name" value="MMSDH"/>
    <property type="match status" value="1"/>
</dbReference>
<dbReference type="FunFam" id="3.40.309.10:FF:000002">
    <property type="entry name" value="Methylmalonate-semialdehyde dehydrogenase (Acylating)"/>
    <property type="match status" value="1"/>
</dbReference>
<organism evidence="5">
    <name type="scientific">hydrothermal vent metagenome</name>
    <dbReference type="NCBI Taxonomy" id="652676"/>
    <lineage>
        <taxon>unclassified sequences</taxon>
        <taxon>metagenomes</taxon>
        <taxon>ecological metagenomes</taxon>
    </lineage>
</organism>